<dbReference type="InterPro" id="IPR029058">
    <property type="entry name" value="AB_hydrolase_fold"/>
</dbReference>
<proteinExistence type="predicted"/>
<dbReference type="PANTHER" id="PTHR45763">
    <property type="entry name" value="HYDROLASE, ALPHA/BETA FOLD FAMILY PROTEIN, EXPRESSED-RELATED"/>
    <property type="match status" value="1"/>
</dbReference>
<evidence type="ECO:0000313" key="2">
    <source>
        <dbReference type="EMBL" id="MCX2743258.1"/>
    </source>
</evidence>
<dbReference type="EMBL" id="JAPFQN010000003">
    <property type="protein sequence ID" value="MCX2743258.1"/>
    <property type="molecule type" value="Genomic_DNA"/>
</dbReference>
<accession>A0ABT3RN65</accession>
<dbReference type="Pfam" id="PF00561">
    <property type="entry name" value="Abhydrolase_1"/>
    <property type="match status" value="1"/>
</dbReference>
<dbReference type="Gene3D" id="3.40.50.1820">
    <property type="entry name" value="alpha/beta hydrolase"/>
    <property type="match status" value="1"/>
</dbReference>
<organism evidence="2 3">
    <name type="scientific">Mangrovivirga halotolerans</name>
    <dbReference type="NCBI Taxonomy" id="2993936"/>
    <lineage>
        <taxon>Bacteria</taxon>
        <taxon>Pseudomonadati</taxon>
        <taxon>Bacteroidota</taxon>
        <taxon>Cytophagia</taxon>
        <taxon>Cytophagales</taxon>
        <taxon>Mangrovivirgaceae</taxon>
        <taxon>Mangrovivirga</taxon>
    </lineage>
</organism>
<dbReference type="RefSeq" id="WP_266055633.1">
    <property type="nucleotide sequence ID" value="NZ_JAPFQN010000003.1"/>
</dbReference>
<sequence>MEKTEKINRNKTINKNLIFNLPSGRKIGYAFYGAPNGSPVFAFHGTPGSRLWFTEDDDESKLQNIKLITVDRPGYGLSTPVKGRSILDFADDVNALADHLNIHKYAVLGISGGSVYSLACAYRSPDRVIKSSALSSIVPFINGRPPKQMCAENRSAFFLSKHFPFLSKWILNKGKKMISKDPDKYIHKVKSQVGHLCPSDRELIQKEEAGNIILINMKEATRQSANEGATEPSLLSKPWGFEPRNIQIPVEIWHGIDDTLTPIDPVKNYYPDKKNFNLHFLPGKGHFLDGHSDTWREILKNAI</sequence>
<name>A0ABT3RN65_9BACT</name>
<keyword evidence="3" id="KW-1185">Reference proteome</keyword>
<feature type="domain" description="AB hydrolase-1" evidence="1">
    <location>
        <begin position="39"/>
        <end position="129"/>
    </location>
</feature>
<comment type="caution">
    <text evidence="2">The sequence shown here is derived from an EMBL/GenBank/DDBJ whole genome shotgun (WGS) entry which is preliminary data.</text>
</comment>
<evidence type="ECO:0000259" key="1">
    <source>
        <dbReference type="Pfam" id="PF00561"/>
    </source>
</evidence>
<reference evidence="2 3" key="1">
    <citation type="submission" date="2022-11" db="EMBL/GenBank/DDBJ databases">
        <title>The characterization of three novel Bacteroidetes species and genomic analysis of their roles in tidal elemental geochemical cycles.</title>
        <authorList>
            <person name="Ma K."/>
        </authorList>
    </citation>
    <scope>NUCLEOTIDE SEQUENCE [LARGE SCALE GENOMIC DNA]</scope>
    <source>
        <strain evidence="2 3">M17</strain>
    </source>
</reference>
<dbReference type="SUPFAM" id="SSF53474">
    <property type="entry name" value="alpha/beta-Hydrolases"/>
    <property type="match status" value="1"/>
</dbReference>
<dbReference type="PANTHER" id="PTHR45763:SF46">
    <property type="entry name" value="AB HYDROLASE-1 DOMAIN-CONTAINING PROTEIN"/>
    <property type="match status" value="1"/>
</dbReference>
<protein>
    <submittedName>
        <fullName evidence="2">Alpha/beta hydrolase</fullName>
    </submittedName>
</protein>
<dbReference type="GO" id="GO:0016787">
    <property type="term" value="F:hydrolase activity"/>
    <property type="evidence" value="ECO:0007669"/>
    <property type="project" value="UniProtKB-KW"/>
</dbReference>
<dbReference type="InterPro" id="IPR000073">
    <property type="entry name" value="AB_hydrolase_1"/>
</dbReference>
<gene>
    <name evidence="2" type="ORF">OO013_05245</name>
</gene>
<dbReference type="Proteomes" id="UP001209885">
    <property type="component" value="Unassembled WGS sequence"/>
</dbReference>
<evidence type="ECO:0000313" key="3">
    <source>
        <dbReference type="Proteomes" id="UP001209885"/>
    </source>
</evidence>
<keyword evidence="2" id="KW-0378">Hydrolase</keyword>